<protein>
    <recommendedName>
        <fullName evidence="3">TIGR04255 family protein</fullName>
    </recommendedName>
</protein>
<dbReference type="Proteomes" id="UP001057291">
    <property type="component" value="Unassembled WGS sequence"/>
</dbReference>
<sequence length="234" mass="26916">MSLLMEADLKDIGFKLEKALLEVRFNQTFLFDELQKINYIAKKLRKEFPHSQRDPQNGALILVNPTEKTIVATLPDRVSVDSNNPVPFSSFKNLVIRSIDVTTSILEVEEFNRVGLRLFFGQSMDSPEKSNEIIKDKFLKITESEMNSNIFNPQVIFSTFEGQYGVNICIRSETNVSVQFSDSTQMQNISHNLVFDIDVFQQNTMKLDNLNSFIKYSSELAMKKLRSLVEIARR</sequence>
<evidence type="ECO:0000313" key="1">
    <source>
        <dbReference type="EMBL" id="GIM45235.1"/>
    </source>
</evidence>
<reference evidence="1" key="1">
    <citation type="journal article" date="2023" name="Int. J. Syst. Evol. Microbiol.">
        <title>Collibacillus ludicampi gen. nov., sp. nov., a new soil bacterium of the family Alicyclobacillaceae.</title>
        <authorList>
            <person name="Jojima T."/>
            <person name="Ioku Y."/>
            <person name="Fukuta Y."/>
            <person name="Shirasaka N."/>
            <person name="Matsumura Y."/>
            <person name="Mori M."/>
        </authorList>
    </citation>
    <scope>NUCLEOTIDE SEQUENCE</scope>
    <source>
        <strain evidence="1">TP075</strain>
    </source>
</reference>
<proteinExistence type="predicted"/>
<name>A0AAV4LBP2_9BACL</name>
<evidence type="ECO:0000313" key="2">
    <source>
        <dbReference type="Proteomes" id="UP001057291"/>
    </source>
</evidence>
<evidence type="ECO:0008006" key="3">
    <source>
        <dbReference type="Google" id="ProtNLM"/>
    </source>
</evidence>
<comment type="caution">
    <text evidence="1">The sequence shown here is derived from an EMBL/GenBank/DDBJ whole genome shotgun (WGS) entry which is preliminary data.</text>
</comment>
<dbReference type="AlphaFoldDB" id="A0AAV4LBP2"/>
<accession>A0AAV4LBP2</accession>
<keyword evidence="2" id="KW-1185">Reference proteome</keyword>
<organism evidence="1 2">
    <name type="scientific">Collibacillus ludicampi</name>
    <dbReference type="NCBI Taxonomy" id="2771369"/>
    <lineage>
        <taxon>Bacteria</taxon>
        <taxon>Bacillati</taxon>
        <taxon>Bacillota</taxon>
        <taxon>Bacilli</taxon>
        <taxon>Bacillales</taxon>
        <taxon>Alicyclobacillaceae</taxon>
        <taxon>Collibacillus</taxon>
    </lineage>
</organism>
<gene>
    <name evidence="1" type="ORF">DNHGIG_07840</name>
</gene>
<dbReference type="EMBL" id="BOQE01000001">
    <property type="protein sequence ID" value="GIM45235.1"/>
    <property type="molecule type" value="Genomic_DNA"/>
</dbReference>